<proteinExistence type="predicted"/>
<organism evidence="1 2">
    <name type="scientific">Heterorhabditis bacteriophora</name>
    <name type="common">Entomopathogenic nematode worm</name>
    <dbReference type="NCBI Taxonomy" id="37862"/>
    <lineage>
        <taxon>Eukaryota</taxon>
        <taxon>Metazoa</taxon>
        <taxon>Ecdysozoa</taxon>
        <taxon>Nematoda</taxon>
        <taxon>Chromadorea</taxon>
        <taxon>Rhabditida</taxon>
        <taxon>Rhabditina</taxon>
        <taxon>Rhabditomorpha</taxon>
        <taxon>Strongyloidea</taxon>
        <taxon>Heterorhabditidae</taxon>
        <taxon>Heterorhabditis</taxon>
    </lineage>
</organism>
<accession>A0A1I7W8S1</accession>
<evidence type="ECO:0000313" key="1">
    <source>
        <dbReference type="Proteomes" id="UP000095283"/>
    </source>
</evidence>
<dbReference type="AlphaFoldDB" id="A0A1I7W8S1"/>
<protein>
    <submittedName>
        <fullName evidence="2">Transposase</fullName>
    </submittedName>
</protein>
<sequence length="84" mass="9125">MHLDDKFGSLRAIRGVCLKPLKSQGLCLSAQLPPLLREKCGAWLDVPGANVQPCPTPLPKERRQLSAETKALALQRLKANAPAQ</sequence>
<reference evidence="2" key="1">
    <citation type="submission" date="2016-11" db="UniProtKB">
        <authorList>
            <consortium name="WormBaseParasite"/>
        </authorList>
    </citation>
    <scope>IDENTIFICATION</scope>
</reference>
<keyword evidence="1" id="KW-1185">Reference proteome</keyword>
<dbReference type="Proteomes" id="UP000095283">
    <property type="component" value="Unplaced"/>
</dbReference>
<evidence type="ECO:0000313" key="2">
    <source>
        <dbReference type="WBParaSite" id="Hba_01052"/>
    </source>
</evidence>
<name>A0A1I7W8S1_HETBA</name>
<dbReference type="WBParaSite" id="Hba_01052">
    <property type="protein sequence ID" value="Hba_01052"/>
    <property type="gene ID" value="Hba_01052"/>
</dbReference>